<keyword evidence="2" id="KW-0053">Apoptosis</keyword>
<comment type="caution">
    <text evidence="5">The sequence shown here is derived from an EMBL/GenBank/DDBJ whole genome shotgun (WGS) entry which is preliminary data.</text>
</comment>
<keyword evidence="3" id="KW-0788">Thiol protease</keyword>
<dbReference type="InterPro" id="IPR029030">
    <property type="entry name" value="Caspase-like_dom_sf"/>
</dbReference>
<evidence type="ECO:0000313" key="5">
    <source>
        <dbReference type="EMBL" id="KAK7024883.1"/>
    </source>
</evidence>
<dbReference type="GO" id="GO:0006915">
    <property type="term" value="P:apoptotic process"/>
    <property type="evidence" value="ECO:0007669"/>
    <property type="project" value="UniProtKB-KW"/>
</dbReference>
<keyword evidence="3" id="KW-0645">Protease</keyword>
<organism evidence="5 6">
    <name type="scientific">Favolaschia claudopus</name>
    <dbReference type="NCBI Taxonomy" id="2862362"/>
    <lineage>
        <taxon>Eukaryota</taxon>
        <taxon>Fungi</taxon>
        <taxon>Dikarya</taxon>
        <taxon>Basidiomycota</taxon>
        <taxon>Agaricomycotina</taxon>
        <taxon>Agaricomycetes</taxon>
        <taxon>Agaricomycetidae</taxon>
        <taxon>Agaricales</taxon>
        <taxon>Marasmiineae</taxon>
        <taxon>Mycenaceae</taxon>
        <taxon>Favolaschia</taxon>
    </lineage>
</organism>
<accession>A0AAW0BEX3</accession>
<gene>
    <name evidence="5" type="ORF">R3P38DRAFT_2951609</name>
</gene>
<dbReference type="EMBL" id="JAWWNJ010000034">
    <property type="protein sequence ID" value="KAK7024883.1"/>
    <property type="molecule type" value="Genomic_DNA"/>
</dbReference>
<sequence>MSESPKSAGKDAVFALIIGINDYVAKDDLPPLRGAVNDAKALQRYLEENLHVPSSNILFIENENATRAAILSGFTSHFLENENIPDNGGATMIFYFAGHGSRIDGPGDAIGQVEAICPVDERTVDIEGKYIHAIPDYVLGWLLRELSQKKGNNLTVILDSCHSGGMGRDNGRARAAQSSSVPLPEDLDSHLWEGKTDTVINYRLWSPSTTSHILLAACRQDETARECKFSHGHGGRFTTTLLSFLRSAPLSITYEELMNRMPAWSGQTPHCHCTDNDLKRLIFNGNYPKDGRRSVPLEPCDPRLTSSDHPFRVQMGTMDGVVPGTKFSASSQGKFLCNFFAQSVLVGHSILICRTIPAVGITRWSRAVVTDWMNSAMVLRLYIPDGFPYKESLFSSSTSFSGFQPPKFVQAQTREDAQIVLRIAEDEGVEYIVVESLTPTLLQIQHETRFRLIKGADAYLTDAVDAIAHFNYFLERANHADRIHGITLEMHRLKGEYPLRVPDTSGVADGNMVINGAARFSSMDGAKYGFTIRNSSEEELFPYLFYFDPETFTIQKWYAPDGRRVRPPLLPGEIVAIGMGGEPAFEFALDLGQPSSAGFLKLFVTQEYVDLDWIVQDTSPFELNYRGTGRETMENEGFDKMPTWDALTVALTMTAAPNPDMIVHSEHRFSLKNTNVH</sequence>
<dbReference type="SUPFAM" id="SSF52129">
    <property type="entry name" value="Caspase-like"/>
    <property type="match status" value="1"/>
</dbReference>
<evidence type="ECO:0000256" key="3">
    <source>
        <dbReference type="ARBA" id="ARBA00022807"/>
    </source>
</evidence>
<evidence type="ECO:0000256" key="2">
    <source>
        <dbReference type="ARBA" id="ARBA00022703"/>
    </source>
</evidence>
<evidence type="ECO:0000259" key="4">
    <source>
        <dbReference type="Pfam" id="PF00656"/>
    </source>
</evidence>
<keyword evidence="6" id="KW-1185">Reference proteome</keyword>
<dbReference type="InterPro" id="IPR011600">
    <property type="entry name" value="Pept_C14_caspase"/>
</dbReference>
<reference evidence="5 6" key="1">
    <citation type="journal article" date="2024" name="J Genomics">
        <title>Draft genome sequencing and assembly of Favolaschia claudopus CIRM-BRFM 2984 isolated from oak limbs.</title>
        <authorList>
            <person name="Navarro D."/>
            <person name="Drula E."/>
            <person name="Chaduli D."/>
            <person name="Cazenave R."/>
            <person name="Ahrendt S."/>
            <person name="Wang J."/>
            <person name="Lipzen A."/>
            <person name="Daum C."/>
            <person name="Barry K."/>
            <person name="Grigoriev I.V."/>
            <person name="Favel A."/>
            <person name="Rosso M.N."/>
            <person name="Martin F."/>
        </authorList>
    </citation>
    <scope>NUCLEOTIDE SEQUENCE [LARGE SCALE GENOMIC DNA]</scope>
    <source>
        <strain evidence="5 6">CIRM-BRFM 2984</strain>
    </source>
</reference>
<dbReference type="InterPro" id="IPR050452">
    <property type="entry name" value="Metacaspase"/>
</dbReference>
<evidence type="ECO:0000313" key="6">
    <source>
        <dbReference type="Proteomes" id="UP001362999"/>
    </source>
</evidence>
<dbReference type="Pfam" id="PF00656">
    <property type="entry name" value="Peptidase_C14"/>
    <property type="match status" value="1"/>
</dbReference>
<feature type="domain" description="Peptidase C14 caspase" evidence="4">
    <location>
        <begin position="14"/>
        <end position="261"/>
    </location>
</feature>
<dbReference type="Gene3D" id="3.40.50.1460">
    <property type="match status" value="1"/>
</dbReference>
<dbReference type="GO" id="GO:0006508">
    <property type="term" value="P:proteolysis"/>
    <property type="evidence" value="ECO:0007669"/>
    <property type="project" value="InterPro"/>
</dbReference>
<dbReference type="PANTHER" id="PTHR48104">
    <property type="entry name" value="METACASPASE-4"/>
    <property type="match status" value="1"/>
</dbReference>
<keyword evidence="3" id="KW-0378">Hydrolase</keyword>
<name>A0AAW0BEX3_9AGAR</name>
<evidence type="ECO:0000256" key="1">
    <source>
        <dbReference type="ARBA" id="ARBA00009005"/>
    </source>
</evidence>
<dbReference type="AlphaFoldDB" id="A0AAW0BEX3"/>
<dbReference type="Proteomes" id="UP001362999">
    <property type="component" value="Unassembled WGS sequence"/>
</dbReference>
<dbReference type="GO" id="GO:0004197">
    <property type="term" value="F:cysteine-type endopeptidase activity"/>
    <property type="evidence" value="ECO:0007669"/>
    <property type="project" value="InterPro"/>
</dbReference>
<dbReference type="GO" id="GO:0005737">
    <property type="term" value="C:cytoplasm"/>
    <property type="evidence" value="ECO:0007669"/>
    <property type="project" value="TreeGrafter"/>
</dbReference>
<proteinExistence type="inferred from homology"/>
<protein>
    <submittedName>
        <fullName evidence="5">Metacaspase-7</fullName>
    </submittedName>
</protein>
<dbReference type="PANTHER" id="PTHR48104:SF30">
    <property type="entry name" value="METACASPASE-1"/>
    <property type="match status" value="1"/>
</dbReference>
<comment type="similarity">
    <text evidence="1">Belongs to the peptidase C14B family.</text>
</comment>